<dbReference type="Proteomes" id="UP000053660">
    <property type="component" value="Unassembled WGS sequence"/>
</dbReference>
<reference evidence="1 2" key="1">
    <citation type="submission" date="2014-03" db="EMBL/GenBank/DDBJ databases">
        <title>Draft genome of the hookworm Oesophagostomum dentatum.</title>
        <authorList>
            <person name="Mitreva M."/>
        </authorList>
    </citation>
    <scope>NUCLEOTIDE SEQUENCE [LARGE SCALE GENOMIC DNA]</scope>
    <source>
        <strain evidence="1 2">OD-Hann</strain>
    </source>
</reference>
<gene>
    <name evidence="1" type="ORF">OESDEN_04143</name>
</gene>
<organism evidence="1 2">
    <name type="scientific">Oesophagostomum dentatum</name>
    <name type="common">Nodular worm</name>
    <dbReference type="NCBI Taxonomy" id="61180"/>
    <lineage>
        <taxon>Eukaryota</taxon>
        <taxon>Metazoa</taxon>
        <taxon>Ecdysozoa</taxon>
        <taxon>Nematoda</taxon>
        <taxon>Chromadorea</taxon>
        <taxon>Rhabditida</taxon>
        <taxon>Rhabditina</taxon>
        <taxon>Rhabditomorpha</taxon>
        <taxon>Strongyloidea</taxon>
        <taxon>Strongylidae</taxon>
        <taxon>Oesophagostomum</taxon>
    </lineage>
</organism>
<evidence type="ECO:0000313" key="1">
    <source>
        <dbReference type="EMBL" id="KHJ95903.1"/>
    </source>
</evidence>
<keyword evidence="2" id="KW-1185">Reference proteome</keyword>
<dbReference type="EMBL" id="KN549812">
    <property type="protein sequence ID" value="KHJ95903.1"/>
    <property type="molecule type" value="Genomic_DNA"/>
</dbReference>
<evidence type="ECO:0000313" key="2">
    <source>
        <dbReference type="Proteomes" id="UP000053660"/>
    </source>
</evidence>
<accession>A0A0B1TEA8</accession>
<protein>
    <submittedName>
        <fullName evidence="1">Uncharacterized protein</fullName>
    </submittedName>
</protein>
<dbReference type="AlphaFoldDB" id="A0A0B1TEA8"/>
<sequence>MMVVVWRFTTNFVAGDSSANAQEDNGRSLNTSLT</sequence>
<proteinExistence type="predicted"/>
<name>A0A0B1TEA8_OESDE</name>